<evidence type="ECO:0000313" key="1">
    <source>
        <dbReference type="EMBL" id="KAK3249560.1"/>
    </source>
</evidence>
<evidence type="ECO:0000313" key="2">
    <source>
        <dbReference type="Proteomes" id="UP001190700"/>
    </source>
</evidence>
<protein>
    <submittedName>
        <fullName evidence="1">Uncharacterized protein</fullName>
    </submittedName>
</protein>
<accession>A0AAE0C8P5</accession>
<name>A0AAE0C8P5_9CHLO</name>
<dbReference type="AlphaFoldDB" id="A0AAE0C8P5"/>
<dbReference type="EMBL" id="LGRX02027263">
    <property type="protein sequence ID" value="KAK3249560.1"/>
    <property type="molecule type" value="Genomic_DNA"/>
</dbReference>
<proteinExistence type="predicted"/>
<organism evidence="1 2">
    <name type="scientific">Cymbomonas tetramitiformis</name>
    <dbReference type="NCBI Taxonomy" id="36881"/>
    <lineage>
        <taxon>Eukaryota</taxon>
        <taxon>Viridiplantae</taxon>
        <taxon>Chlorophyta</taxon>
        <taxon>Pyramimonadophyceae</taxon>
        <taxon>Pyramimonadales</taxon>
        <taxon>Pyramimonadaceae</taxon>
        <taxon>Cymbomonas</taxon>
    </lineage>
</organism>
<comment type="caution">
    <text evidence="1">The sequence shown here is derived from an EMBL/GenBank/DDBJ whole genome shotgun (WGS) entry which is preliminary data.</text>
</comment>
<gene>
    <name evidence="1" type="ORF">CYMTET_41006</name>
</gene>
<keyword evidence="2" id="KW-1185">Reference proteome</keyword>
<dbReference type="Proteomes" id="UP001190700">
    <property type="component" value="Unassembled WGS sequence"/>
</dbReference>
<sequence length="348" mass="39954">MSAQPEVKVAHFRGAEGVEEEASMDKVCITSEDPKVPIACLEGLNTSIVVHFRMDGVSEIDLSSDGIDKLLKDRLLHSEHAKKYYGVADVPMAYDKCIVNNITICDVYDFKPKHENATSIYETRMKILSNPPLIDNRGFFYKSIDQAQSTVETCDPYFPMFTMNGRKDVSIYQNIDNVEEKHRFIADANLMYLSDTQETERDKIGKFRNKPYVFYSQLPDMSHRAIISKTATETIELLDYACKSPLFEFGEVGKIEYLSWKDNDLYTDKDGYKYMPWELFQKIKQTYRNLRGNYNYTHDLTSVKILFDDYEVGRGEDKSWNGKINAGMSMKLSFFVPINHAPGVPLTG</sequence>
<reference evidence="1 2" key="1">
    <citation type="journal article" date="2015" name="Genome Biol. Evol.">
        <title>Comparative Genomics of a Bacterivorous Green Alga Reveals Evolutionary Causalities and Consequences of Phago-Mixotrophic Mode of Nutrition.</title>
        <authorList>
            <person name="Burns J.A."/>
            <person name="Paasch A."/>
            <person name="Narechania A."/>
            <person name="Kim E."/>
        </authorList>
    </citation>
    <scope>NUCLEOTIDE SEQUENCE [LARGE SCALE GENOMIC DNA]</scope>
    <source>
        <strain evidence="1 2">PLY_AMNH</strain>
    </source>
</reference>